<keyword evidence="4 10" id="KW-0812">Transmembrane</keyword>
<dbReference type="SUPFAM" id="SSF52540">
    <property type="entry name" value="P-loop containing nucleoside triphosphate hydrolases"/>
    <property type="match status" value="1"/>
</dbReference>
<dbReference type="PROSITE" id="PS50893">
    <property type="entry name" value="ABC_TRANSPORTER_2"/>
    <property type="match status" value="1"/>
</dbReference>
<keyword evidence="2" id="KW-0813">Transport</keyword>
<dbReference type="GO" id="GO:0006508">
    <property type="term" value="P:proteolysis"/>
    <property type="evidence" value="ECO:0007669"/>
    <property type="project" value="InterPro"/>
</dbReference>
<dbReference type="Gene3D" id="3.90.70.10">
    <property type="entry name" value="Cysteine proteinases"/>
    <property type="match status" value="1"/>
</dbReference>
<feature type="transmembrane region" description="Helical" evidence="10">
    <location>
        <begin position="391"/>
        <end position="415"/>
    </location>
</feature>
<feature type="transmembrane region" description="Helical" evidence="10">
    <location>
        <begin position="279"/>
        <end position="301"/>
    </location>
</feature>
<dbReference type="PROSITE" id="PS50929">
    <property type="entry name" value="ABC_TM1F"/>
    <property type="match status" value="1"/>
</dbReference>
<evidence type="ECO:0000256" key="2">
    <source>
        <dbReference type="ARBA" id="ARBA00022448"/>
    </source>
</evidence>
<dbReference type="PANTHER" id="PTHR43394">
    <property type="entry name" value="ATP-DEPENDENT PERMEASE MDL1, MITOCHONDRIAL"/>
    <property type="match status" value="1"/>
</dbReference>
<keyword evidence="6" id="KW-0378">Hydrolase</keyword>
<dbReference type="Gene3D" id="1.20.1560.10">
    <property type="entry name" value="ABC transporter type 1, transmembrane domain"/>
    <property type="match status" value="1"/>
</dbReference>
<evidence type="ECO:0000259" key="11">
    <source>
        <dbReference type="PROSITE" id="PS50893"/>
    </source>
</evidence>
<dbReference type="GO" id="GO:0008233">
    <property type="term" value="F:peptidase activity"/>
    <property type="evidence" value="ECO:0007669"/>
    <property type="project" value="InterPro"/>
</dbReference>
<name>A0A1W1CGZ5_9ZZZZ</name>
<dbReference type="Pfam" id="PF00005">
    <property type="entry name" value="ABC_tran"/>
    <property type="match status" value="1"/>
</dbReference>
<keyword evidence="5" id="KW-0547">Nucleotide-binding</keyword>
<evidence type="ECO:0000256" key="7">
    <source>
        <dbReference type="ARBA" id="ARBA00022840"/>
    </source>
</evidence>
<evidence type="ECO:0000256" key="1">
    <source>
        <dbReference type="ARBA" id="ARBA00004651"/>
    </source>
</evidence>
<evidence type="ECO:0000256" key="9">
    <source>
        <dbReference type="ARBA" id="ARBA00023136"/>
    </source>
</evidence>
<gene>
    <name evidence="14" type="ORF">MNB_SV-9-1729</name>
</gene>
<dbReference type="GO" id="GO:0015421">
    <property type="term" value="F:ABC-type oligopeptide transporter activity"/>
    <property type="evidence" value="ECO:0007669"/>
    <property type="project" value="TreeGrafter"/>
</dbReference>
<sequence length="719" mass="80578">MEKTEKLRSEALLRTLSLFTARYGKAVSIEALMAGLPHKDEVDFPDLLSFSQSKTLFVRAAKRAGYKSSLVKRDLDTILELHLPIILLMSKGQSVILEEFSQDKKQVKIIYPTGEALEEWIDTEALEAEYIGFAFLLKKELSSKDRESFVDRQHKKHWFWDTIKLSWPIYKDVLFASLLINLFVLASPLFTMNVYDRVIPNNATETLFVFALGVSMVYLLDAFLKFFRTRMLEVAAKKSDVIMSSIIFEKVLDLKMALHPKSVGSFASNIRDFDMIRSFLTNSTMAVVIDLPFAIIFLWVIHYIGGMIVVIPMLIMTLILLYALIIRKPLEESIESTHEASARKNGILIESLHNIETIKTQGMSGQIQWRWEESVGDIAKKSLHSKLLSSSVPIVTGILVQLTTVLIIIAGVYLIKNLELTMGGLIGIVILSSRTVAPMGQVAALLTNFSDAKSAYETINSIVEQPMERLGAGNFIERESFRGKIEFRNVTFSYPDTEVPALDKVSFIINEGEQVGIIGRIGSGKSTIEKLILKLYDPDEGSILIDDVDIAQLDPERLRKNIGYVSQDIMLFKGTLKENIIHGSMGTDDEKLLEVSMRSGVDEFVKRHPMGYNMPIGERGQGVSGGQRQSIGIARALISNSPLMLLDEPTNALDPTSETKLMAHFRVAFEGKTIILVTQRLPILKNVERVIVMHLGKVYLDGQRDAVLKALNNKNTKKG</sequence>
<dbReference type="PANTHER" id="PTHR43394:SF1">
    <property type="entry name" value="ATP-BINDING CASSETTE SUB-FAMILY B MEMBER 10, MITOCHONDRIAL"/>
    <property type="match status" value="1"/>
</dbReference>
<evidence type="ECO:0000313" key="14">
    <source>
        <dbReference type="EMBL" id="SFV65034.1"/>
    </source>
</evidence>
<dbReference type="SMART" id="SM00382">
    <property type="entry name" value="AAA"/>
    <property type="match status" value="1"/>
</dbReference>
<feature type="domain" description="ABC transporter" evidence="11">
    <location>
        <begin position="485"/>
        <end position="719"/>
    </location>
</feature>
<dbReference type="GO" id="GO:0005524">
    <property type="term" value="F:ATP binding"/>
    <property type="evidence" value="ECO:0007669"/>
    <property type="project" value="UniProtKB-KW"/>
</dbReference>
<dbReference type="InterPro" id="IPR003593">
    <property type="entry name" value="AAA+_ATPase"/>
</dbReference>
<protein>
    <submittedName>
        <fullName evidence="14">ABC transporter, transmembrane region:ABC transporter:Peptidase C39, bacteriocin processing</fullName>
    </submittedName>
</protein>
<evidence type="ECO:0000256" key="8">
    <source>
        <dbReference type="ARBA" id="ARBA00022989"/>
    </source>
</evidence>
<dbReference type="FunFam" id="3.40.50.300:FF:000299">
    <property type="entry name" value="ABC transporter ATP-binding protein/permease"/>
    <property type="match status" value="1"/>
</dbReference>
<evidence type="ECO:0000256" key="6">
    <source>
        <dbReference type="ARBA" id="ARBA00022801"/>
    </source>
</evidence>
<keyword evidence="8 10" id="KW-1133">Transmembrane helix</keyword>
<feature type="domain" description="Peptidase C39" evidence="13">
    <location>
        <begin position="3"/>
        <end position="137"/>
    </location>
</feature>
<keyword evidence="9 10" id="KW-0472">Membrane</keyword>
<reference evidence="14" key="1">
    <citation type="submission" date="2016-10" db="EMBL/GenBank/DDBJ databases">
        <authorList>
            <person name="de Groot N.N."/>
        </authorList>
    </citation>
    <scope>NUCLEOTIDE SEQUENCE</scope>
</reference>
<evidence type="ECO:0000256" key="5">
    <source>
        <dbReference type="ARBA" id="ARBA00022741"/>
    </source>
</evidence>
<feature type="transmembrane region" description="Helical" evidence="10">
    <location>
        <begin position="307"/>
        <end position="326"/>
    </location>
</feature>
<evidence type="ECO:0000256" key="3">
    <source>
        <dbReference type="ARBA" id="ARBA00022475"/>
    </source>
</evidence>
<evidence type="ECO:0000259" key="12">
    <source>
        <dbReference type="PROSITE" id="PS50929"/>
    </source>
</evidence>
<evidence type="ECO:0000259" key="13">
    <source>
        <dbReference type="PROSITE" id="PS50990"/>
    </source>
</evidence>
<dbReference type="GO" id="GO:0016887">
    <property type="term" value="F:ATP hydrolysis activity"/>
    <property type="evidence" value="ECO:0007669"/>
    <property type="project" value="InterPro"/>
</dbReference>
<evidence type="ECO:0000256" key="4">
    <source>
        <dbReference type="ARBA" id="ARBA00022692"/>
    </source>
</evidence>
<dbReference type="InterPro" id="IPR003439">
    <property type="entry name" value="ABC_transporter-like_ATP-bd"/>
</dbReference>
<feature type="transmembrane region" description="Helical" evidence="10">
    <location>
        <begin position="173"/>
        <end position="195"/>
    </location>
</feature>
<keyword evidence="3" id="KW-1003">Cell membrane</keyword>
<dbReference type="PROSITE" id="PS50990">
    <property type="entry name" value="PEPTIDASE_C39"/>
    <property type="match status" value="1"/>
</dbReference>
<dbReference type="Gene3D" id="3.40.50.300">
    <property type="entry name" value="P-loop containing nucleotide triphosphate hydrolases"/>
    <property type="match status" value="1"/>
</dbReference>
<dbReference type="GO" id="GO:0005886">
    <property type="term" value="C:plasma membrane"/>
    <property type="evidence" value="ECO:0007669"/>
    <property type="project" value="UniProtKB-SubCell"/>
</dbReference>
<dbReference type="InterPro" id="IPR039421">
    <property type="entry name" value="Type_1_exporter"/>
</dbReference>
<comment type="subcellular location">
    <subcellularLocation>
        <location evidence="1">Cell membrane</location>
        <topology evidence="1">Multi-pass membrane protein</topology>
    </subcellularLocation>
</comment>
<dbReference type="InterPro" id="IPR005074">
    <property type="entry name" value="Peptidase_C39"/>
</dbReference>
<dbReference type="InterPro" id="IPR027417">
    <property type="entry name" value="P-loop_NTPase"/>
</dbReference>
<accession>A0A1W1CGZ5</accession>
<dbReference type="CDD" id="cd18587">
    <property type="entry name" value="ABC_6TM_LapB_like"/>
    <property type="match status" value="1"/>
</dbReference>
<keyword evidence="7" id="KW-0067">ATP-binding</keyword>
<dbReference type="EMBL" id="FPHG01000068">
    <property type="protein sequence ID" value="SFV65034.1"/>
    <property type="molecule type" value="Genomic_DNA"/>
</dbReference>
<dbReference type="SUPFAM" id="SSF90123">
    <property type="entry name" value="ABC transporter transmembrane region"/>
    <property type="match status" value="1"/>
</dbReference>
<dbReference type="Pfam" id="PF00664">
    <property type="entry name" value="ABC_membrane"/>
    <property type="match status" value="1"/>
</dbReference>
<dbReference type="InterPro" id="IPR036640">
    <property type="entry name" value="ABC1_TM_sf"/>
</dbReference>
<feature type="domain" description="ABC transmembrane type-1" evidence="12">
    <location>
        <begin position="173"/>
        <end position="451"/>
    </location>
</feature>
<dbReference type="AlphaFoldDB" id="A0A1W1CGZ5"/>
<dbReference type="NCBIfam" id="TIGR03375">
    <property type="entry name" value="type_I_sec_LssB"/>
    <property type="match status" value="1"/>
</dbReference>
<dbReference type="InterPro" id="IPR011527">
    <property type="entry name" value="ABC1_TM_dom"/>
</dbReference>
<dbReference type="InterPro" id="IPR017750">
    <property type="entry name" value="ATPase_T1SS"/>
</dbReference>
<feature type="transmembrane region" description="Helical" evidence="10">
    <location>
        <begin position="207"/>
        <end position="227"/>
    </location>
</feature>
<evidence type="ECO:0000256" key="10">
    <source>
        <dbReference type="SAM" id="Phobius"/>
    </source>
</evidence>
<organism evidence="14">
    <name type="scientific">hydrothermal vent metagenome</name>
    <dbReference type="NCBI Taxonomy" id="652676"/>
    <lineage>
        <taxon>unclassified sequences</taxon>
        <taxon>metagenomes</taxon>
        <taxon>ecological metagenomes</taxon>
    </lineage>
</organism>
<proteinExistence type="predicted"/>